<keyword evidence="12" id="KW-1185">Reference proteome</keyword>
<dbReference type="GO" id="GO:0051400">
    <property type="term" value="F:BH domain binding"/>
    <property type="evidence" value="ECO:0007669"/>
    <property type="project" value="TreeGrafter"/>
</dbReference>
<evidence type="ECO:0000259" key="9">
    <source>
        <dbReference type="SMART" id="SM00337"/>
    </source>
</evidence>
<protein>
    <recommendedName>
        <fullName evidence="9">Bcl-2 Bcl-2 homology region 1-3 domain-containing protein</fullName>
    </recommendedName>
</protein>
<evidence type="ECO:0000256" key="6">
    <source>
        <dbReference type="ARBA" id="ARBA00023136"/>
    </source>
</evidence>
<dbReference type="GO" id="GO:0042981">
    <property type="term" value="P:regulation of apoptotic process"/>
    <property type="evidence" value="ECO:0007669"/>
    <property type="project" value="InterPro"/>
</dbReference>
<dbReference type="OrthoDB" id="6021377at2759"/>
<keyword evidence="5 8" id="KW-1133">Transmembrane helix</keyword>
<dbReference type="InterPro" id="IPR046371">
    <property type="entry name" value="Bcl-2_BH1-3"/>
</dbReference>
<dbReference type="CDD" id="cd01671">
    <property type="entry name" value="CARD"/>
    <property type="match status" value="1"/>
</dbReference>
<dbReference type="PROSITE" id="PS50062">
    <property type="entry name" value="BCL2_FAMILY"/>
    <property type="match status" value="1"/>
</dbReference>
<gene>
    <name evidence="10" type="ORF">CAPTEDRAFT_198866</name>
</gene>
<dbReference type="EnsemblMetazoa" id="CapteT198866">
    <property type="protein sequence ID" value="CapteP198866"/>
    <property type="gene ID" value="CapteG198866"/>
</dbReference>
<evidence type="ECO:0000256" key="4">
    <source>
        <dbReference type="ARBA" id="ARBA00022703"/>
    </source>
</evidence>
<dbReference type="GO" id="GO:0097192">
    <property type="term" value="P:extrinsic apoptotic signaling pathway in absence of ligand"/>
    <property type="evidence" value="ECO:0007669"/>
    <property type="project" value="TreeGrafter"/>
</dbReference>
<sequence>MDRDDKTRLRANLTTLRTIPVGEISDRLWVEGVLDDDDLDSFKVNKAPREISSDLFKTIIRKGQENHYAILCTVLKDEGYEHVVQQLNATDLTQYNYNFDASPQKKMQALCEQLANMQQDIYAENEYLKSKLGTINRELKSVEEREARLRESKAEMDPNIVAYINERITGRALPSDSVDAAGVGSLGSSFIPPYIQEWMNLRKPVMNANATEQIARQLGADIVSYKCMSDPPPAITTYATRMRAIVDEILVRYEESFVKFMDVLYLDEINGLQTLWNVADQVFADFKEGENPNWGHVCTLYAFGAYVAKHSFNGEADPQMANFVGDFLGYYVSKKLGATIVKTGGWNAFLQHFDRTASPDGRSMMLIFMSLAVWVSTIIFSLPGNEF</sequence>
<dbReference type="Pfam" id="PF00452">
    <property type="entry name" value="Bcl-2"/>
    <property type="match status" value="1"/>
</dbReference>
<dbReference type="STRING" id="283909.R7T3X7"/>
<dbReference type="Proteomes" id="UP000014760">
    <property type="component" value="Unassembled WGS sequence"/>
</dbReference>
<dbReference type="PANTHER" id="PTHR11256:SF47">
    <property type="entry name" value="BCL-2-LIKE PROTEIN 10"/>
    <property type="match status" value="1"/>
</dbReference>
<evidence type="ECO:0000256" key="1">
    <source>
        <dbReference type="ARBA" id="ARBA00004308"/>
    </source>
</evidence>
<dbReference type="SUPFAM" id="SSF56854">
    <property type="entry name" value="Bcl-2 inhibitors of programmed cell death"/>
    <property type="match status" value="1"/>
</dbReference>
<keyword evidence="4" id="KW-0053">Apoptosis</keyword>
<dbReference type="InterPro" id="IPR011029">
    <property type="entry name" value="DEATH-like_dom_sf"/>
</dbReference>
<evidence type="ECO:0000313" key="10">
    <source>
        <dbReference type="EMBL" id="ELT87488.1"/>
    </source>
</evidence>
<comment type="subcellular location">
    <subcellularLocation>
        <location evidence="1">Endomembrane system</location>
    </subcellularLocation>
</comment>
<dbReference type="EMBL" id="AMQN01003621">
    <property type="status" value="NOT_ANNOTATED_CDS"/>
    <property type="molecule type" value="Genomic_DNA"/>
</dbReference>
<keyword evidence="7" id="KW-0175">Coiled coil</keyword>
<dbReference type="Gene3D" id="1.10.437.10">
    <property type="entry name" value="Blc2-like"/>
    <property type="match status" value="1"/>
</dbReference>
<dbReference type="GO" id="GO:0012505">
    <property type="term" value="C:endomembrane system"/>
    <property type="evidence" value="ECO:0007669"/>
    <property type="project" value="UniProtKB-SubCell"/>
</dbReference>
<dbReference type="GO" id="GO:0005741">
    <property type="term" value="C:mitochondrial outer membrane"/>
    <property type="evidence" value="ECO:0007669"/>
    <property type="project" value="TreeGrafter"/>
</dbReference>
<evidence type="ECO:0000313" key="11">
    <source>
        <dbReference type="EnsemblMetazoa" id="CapteP198866"/>
    </source>
</evidence>
<name>R7T3X7_CAPTE</name>
<dbReference type="GO" id="GO:0008630">
    <property type="term" value="P:intrinsic apoptotic signaling pathway in response to DNA damage"/>
    <property type="evidence" value="ECO:0007669"/>
    <property type="project" value="TreeGrafter"/>
</dbReference>
<organism evidence="10">
    <name type="scientific">Capitella teleta</name>
    <name type="common">Polychaete worm</name>
    <dbReference type="NCBI Taxonomy" id="283909"/>
    <lineage>
        <taxon>Eukaryota</taxon>
        <taxon>Metazoa</taxon>
        <taxon>Spiralia</taxon>
        <taxon>Lophotrochozoa</taxon>
        <taxon>Annelida</taxon>
        <taxon>Polychaeta</taxon>
        <taxon>Sedentaria</taxon>
        <taxon>Scolecida</taxon>
        <taxon>Capitellidae</taxon>
        <taxon>Capitella</taxon>
    </lineage>
</organism>
<feature type="transmembrane region" description="Helical" evidence="8">
    <location>
        <begin position="364"/>
        <end position="382"/>
    </location>
</feature>
<accession>R7T3X7</accession>
<dbReference type="InterPro" id="IPR036834">
    <property type="entry name" value="Bcl-2-like_sf"/>
</dbReference>
<proteinExistence type="inferred from homology"/>
<keyword evidence="3 8" id="KW-0812">Transmembrane</keyword>
<reference evidence="10 12" key="2">
    <citation type="journal article" date="2013" name="Nature">
        <title>Insights into bilaterian evolution from three spiralian genomes.</title>
        <authorList>
            <person name="Simakov O."/>
            <person name="Marletaz F."/>
            <person name="Cho S.J."/>
            <person name="Edsinger-Gonzales E."/>
            <person name="Havlak P."/>
            <person name="Hellsten U."/>
            <person name="Kuo D.H."/>
            <person name="Larsson T."/>
            <person name="Lv J."/>
            <person name="Arendt D."/>
            <person name="Savage R."/>
            <person name="Osoegawa K."/>
            <person name="de Jong P."/>
            <person name="Grimwood J."/>
            <person name="Chapman J.A."/>
            <person name="Shapiro H."/>
            <person name="Aerts A."/>
            <person name="Otillar R.P."/>
            <person name="Terry A.Y."/>
            <person name="Boore J.L."/>
            <person name="Grigoriev I.V."/>
            <person name="Lindberg D.R."/>
            <person name="Seaver E.C."/>
            <person name="Weisblat D.A."/>
            <person name="Putnam N.H."/>
            <person name="Rokhsar D.S."/>
        </authorList>
    </citation>
    <scope>NUCLEOTIDE SEQUENCE</scope>
    <source>
        <strain evidence="10 12">I ESC-2004</strain>
    </source>
</reference>
<dbReference type="CDD" id="cd06845">
    <property type="entry name" value="Bcl-2_like"/>
    <property type="match status" value="1"/>
</dbReference>
<reference evidence="11" key="3">
    <citation type="submission" date="2015-06" db="UniProtKB">
        <authorList>
            <consortium name="EnsemblMetazoa"/>
        </authorList>
    </citation>
    <scope>IDENTIFICATION</scope>
</reference>
<reference evidence="12" key="1">
    <citation type="submission" date="2012-12" db="EMBL/GenBank/DDBJ databases">
        <authorList>
            <person name="Hellsten U."/>
            <person name="Grimwood J."/>
            <person name="Chapman J.A."/>
            <person name="Shapiro H."/>
            <person name="Aerts A."/>
            <person name="Otillar R.P."/>
            <person name="Terry A.Y."/>
            <person name="Boore J.L."/>
            <person name="Simakov O."/>
            <person name="Marletaz F."/>
            <person name="Cho S.-J."/>
            <person name="Edsinger-Gonzales E."/>
            <person name="Havlak P."/>
            <person name="Kuo D.-H."/>
            <person name="Larsson T."/>
            <person name="Lv J."/>
            <person name="Arendt D."/>
            <person name="Savage R."/>
            <person name="Osoegawa K."/>
            <person name="de Jong P."/>
            <person name="Lindberg D.R."/>
            <person name="Seaver E.C."/>
            <person name="Weisblat D.A."/>
            <person name="Putnam N.H."/>
            <person name="Grigoriev I.V."/>
            <person name="Rokhsar D.S."/>
        </authorList>
    </citation>
    <scope>NUCLEOTIDE SEQUENCE</scope>
    <source>
        <strain evidence="12">I ESC-2004</strain>
    </source>
</reference>
<feature type="domain" description="Bcl-2 Bcl-2 homology region 1-3" evidence="9">
    <location>
        <begin position="242"/>
        <end position="346"/>
    </location>
</feature>
<evidence type="ECO:0000313" key="12">
    <source>
        <dbReference type="Proteomes" id="UP000014760"/>
    </source>
</evidence>
<evidence type="ECO:0000256" key="5">
    <source>
        <dbReference type="ARBA" id="ARBA00022989"/>
    </source>
</evidence>
<evidence type="ECO:0000256" key="3">
    <source>
        <dbReference type="ARBA" id="ARBA00022692"/>
    </source>
</evidence>
<dbReference type="EMBL" id="KB312312">
    <property type="protein sequence ID" value="ELT87488.1"/>
    <property type="molecule type" value="Genomic_DNA"/>
</dbReference>
<dbReference type="SMART" id="SM00337">
    <property type="entry name" value="BCL"/>
    <property type="match status" value="1"/>
</dbReference>
<dbReference type="InterPro" id="IPR002475">
    <property type="entry name" value="Bcl2-like"/>
</dbReference>
<dbReference type="Gene3D" id="1.10.533.10">
    <property type="entry name" value="Death Domain, Fas"/>
    <property type="match status" value="1"/>
</dbReference>
<dbReference type="GO" id="GO:0001836">
    <property type="term" value="P:release of cytochrome c from mitochondria"/>
    <property type="evidence" value="ECO:0007669"/>
    <property type="project" value="TreeGrafter"/>
</dbReference>
<dbReference type="InterPro" id="IPR026298">
    <property type="entry name" value="Bcl-2_fam"/>
</dbReference>
<comment type="similarity">
    <text evidence="2">Belongs to the Bcl-2 family.</text>
</comment>
<evidence type="ECO:0000256" key="2">
    <source>
        <dbReference type="ARBA" id="ARBA00009458"/>
    </source>
</evidence>
<dbReference type="HOGENOM" id="CLU_714229_0_0_1"/>
<evidence type="ECO:0000256" key="8">
    <source>
        <dbReference type="SAM" id="Phobius"/>
    </source>
</evidence>
<keyword evidence="6 8" id="KW-0472">Membrane</keyword>
<dbReference type="PANTHER" id="PTHR11256">
    <property type="entry name" value="BCL-2 RELATED"/>
    <property type="match status" value="1"/>
</dbReference>
<dbReference type="AlphaFoldDB" id="R7T3X7"/>
<feature type="coiled-coil region" evidence="7">
    <location>
        <begin position="125"/>
        <end position="155"/>
    </location>
</feature>
<evidence type="ECO:0000256" key="7">
    <source>
        <dbReference type="SAM" id="Coils"/>
    </source>
</evidence>